<dbReference type="InterPro" id="IPR008972">
    <property type="entry name" value="Cupredoxin"/>
</dbReference>
<evidence type="ECO:0000256" key="1">
    <source>
        <dbReference type="SAM" id="MobiDB-lite"/>
    </source>
</evidence>
<sequence length="409" mass="43402">MLFRIFTTVLLGSSLGVAQTITSTSSAPGATHTVSVGADGFNFSPNELVAKKGDIIEYRFYPQNHSVARAAFGNEPCIPYELTGPGRIGFYSGFRPTVLVTNNPPIFRLKINDTNPLFFYCSAPGACLEGMIGVVNPNATHSYANQFAYSQNATLEFSPGEYFPVESKISRTTTATGATSTPTATSTSTAVPGKSPSSRLSGGAIAGIVIGAVTIVLFASALLYMCGRQRGIGDLLRQHKQPKEDEGQGRASYQPNMGGLSEAQYASLRKSPESDSFWGAGADAYKSLSPAVLGGGGRSGEVRMGGFPPGYQGYQGMEKNRVYEMGGSGAKYVSLFLAGQIEISGVVWCDEANGDERWYSPAPLRPKRSVRHELPGGKDGNGLAATDSDTWGRGKVETEDSEVNDANNF</sequence>
<dbReference type="PANTHER" id="PTHR34883">
    <property type="entry name" value="SERINE-RICH PROTEIN, PUTATIVE-RELATED-RELATED"/>
    <property type="match status" value="1"/>
</dbReference>
<keyword evidence="2" id="KW-0472">Membrane</keyword>
<dbReference type="OrthoDB" id="2331100at2759"/>
<dbReference type="EMBL" id="JH921428">
    <property type="protein sequence ID" value="EKD21018.1"/>
    <property type="molecule type" value="Genomic_DNA"/>
</dbReference>
<name>K1XK32_MARBU</name>
<dbReference type="CDD" id="cd00920">
    <property type="entry name" value="Cupredoxin"/>
    <property type="match status" value="1"/>
</dbReference>
<evidence type="ECO:0000256" key="3">
    <source>
        <dbReference type="SAM" id="SignalP"/>
    </source>
</evidence>
<feature type="region of interest" description="Disordered" evidence="1">
    <location>
        <begin position="360"/>
        <end position="409"/>
    </location>
</feature>
<reference evidence="4 5" key="1">
    <citation type="journal article" date="2012" name="BMC Genomics">
        <title>Sequencing the genome of Marssonina brunnea reveals fungus-poplar co-evolution.</title>
        <authorList>
            <person name="Zhu S."/>
            <person name="Cao Y.-Z."/>
            <person name="Jiang C."/>
            <person name="Tan B.-Y."/>
            <person name="Wang Z."/>
            <person name="Feng S."/>
            <person name="Zhang L."/>
            <person name="Su X.-H."/>
            <person name="Brejova B."/>
            <person name="Vinar T."/>
            <person name="Xu M."/>
            <person name="Wang M.-X."/>
            <person name="Zhang S.-G."/>
            <person name="Huang M.-R."/>
            <person name="Wu R."/>
            <person name="Zhou Y."/>
        </authorList>
    </citation>
    <scope>NUCLEOTIDE SEQUENCE [LARGE SCALE GENOMIC DNA]</scope>
    <source>
        <strain evidence="4 5">MB_m1</strain>
    </source>
</reference>
<feature type="chain" id="PRO_5003853536" evidence="3">
    <location>
        <begin position="19"/>
        <end position="409"/>
    </location>
</feature>
<dbReference type="Proteomes" id="UP000006753">
    <property type="component" value="Unassembled WGS sequence"/>
</dbReference>
<protein>
    <submittedName>
        <fullName evidence="4">Extracellular serine-rich protein</fullName>
    </submittedName>
</protein>
<proteinExistence type="predicted"/>
<evidence type="ECO:0000313" key="4">
    <source>
        <dbReference type="EMBL" id="EKD21018.1"/>
    </source>
</evidence>
<evidence type="ECO:0000313" key="5">
    <source>
        <dbReference type="Proteomes" id="UP000006753"/>
    </source>
</evidence>
<dbReference type="KEGG" id="mbe:MBM_00131"/>
<feature type="compositionally biased region" description="Low complexity" evidence="1">
    <location>
        <begin position="172"/>
        <end position="190"/>
    </location>
</feature>
<dbReference type="STRING" id="1072389.K1XK32"/>
<feature type="transmembrane region" description="Helical" evidence="2">
    <location>
        <begin position="204"/>
        <end position="227"/>
    </location>
</feature>
<dbReference type="InParanoid" id="K1XK32"/>
<keyword evidence="3" id="KW-0732">Signal</keyword>
<dbReference type="SUPFAM" id="SSF49503">
    <property type="entry name" value="Cupredoxins"/>
    <property type="match status" value="1"/>
</dbReference>
<keyword evidence="2" id="KW-1133">Transmembrane helix</keyword>
<organism evidence="4 5">
    <name type="scientific">Marssonina brunnea f. sp. multigermtubi (strain MB_m1)</name>
    <name type="common">Marssonina leaf spot fungus</name>
    <dbReference type="NCBI Taxonomy" id="1072389"/>
    <lineage>
        <taxon>Eukaryota</taxon>
        <taxon>Fungi</taxon>
        <taxon>Dikarya</taxon>
        <taxon>Ascomycota</taxon>
        <taxon>Pezizomycotina</taxon>
        <taxon>Leotiomycetes</taxon>
        <taxon>Helotiales</taxon>
        <taxon>Drepanopezizaceae</taxon>
        <taxon>Drepanopeziza</taxon>
    </lineage>
</organism>
<evidence type="ECO:0000256" key="2">
    <source>
        <dbReference type="SAM" id="Phobius"/>
    </source>
</evidence>
<feature type="signal peptide" evidence="3">
    <location>
        <begin position="1"/>
        <end position="18"/>
    </location>
</feature>
<dbReference type="InterPro" id="IPR052953">
    <property type="entry name" value="Ser-rich/MCO-related"/>
</dbReference>
<dbReference type="AlphaFoldDB" id="K1XK32"/>
<feature type="region of interest" description="Disordered" evidence="1">
    <location>
        <begin position="172"/>
        <end position="199"/>
    </location>
</feature>
<accession>K1XK32</accession>
<dbReference type="HOGENOM" id="CLU_672822_0_0_1"/>
<dbReference type="PANTHER" id="PTHR34883:SF19">
    <property type="entry name" value="EXTRACELLULAR SERINE-RICH PROTEIN"/>
    <property type="match status" value="1"/>
</dbReference>
<dbReference type="eggNOG" id="ENOG502S0EC">
    <property type="taxonomic scope" value="Eukaryota"/>
</dbReference>
<dbReference type="Gene3D" id="2.60.40.420">
    <property type="entry name" value="Cupredoxins - blue copper proteins"/>
    <property type="match status" value="1"/>
</dbReference>
<keyword evidence="5" id="KW-1185">Reference proteome</keyword>
<gene>
    <name evidence="4" type="ORF">MBM_00131</name>
</gene>
<keyword evidence="2" id="KW-0812">Transmembrane</keyword>